<comment type="caution">
    <text evidence="2">The sequence shown here is derived from an EMBL/GenBank/DDBJ whole genome shotgun (WGS) entry which is preliminary data.</text>
</comment>
<keyword evidence="1" id="KW-0812">Transmembrane</keyword>
<reference evidence="2 3" key="1">
    <citation type="submission" date="2019-04" db="EMBL/GenBank/DDBJ databases">
        <authorList>
            <consortium name="GenomeTrakr network: Whole genome sequencing for foodborne pathogen traceback"/>
        </authorList>
    </citation>
    <scope>NUCLEOTIDE SEQUENCE [LARGE SCALE GENOMIC DNA]</scope>
    <source>
        <strain evidence="2 3">PHLUSALM00088</strain>
    </source>
</reference>
<feature type="non-terminal residue" evidence="2">
    <location>
        <position position="1"/>
    </location>
</feature>
<feature type="transmembrane region" description="Helical" evidence="1">
    <location>
        <begin position="6"/>
        <end position="24"/>
    </location>
</feature>
<protein>
    <submittedName>
        <fullName evidence="2">Competence protein ComK</fullName>
    </submittedName>
</protein>
<organism evidence="2 3">
    <name type="scientific">Listeria monocytogenes</name>
    <dbReference type="NCBI Taxonomy" id="1639"/>
    <lineage>
        <taxon>Bacteria</taxon>
        <taxon>Bacillati</taxon>
        <taxon>Bacillota</taxon>
        <taxon>Bacilli</taxon>
        <taxon>Bacillales</taxon>
        <taxon>Listeriaceae</taxon>
        <taxon>Listeria</taxon>
    </lineage>
</organism>
<dbReference type="EMBL" id="AACKDQ010000013">
    <property type="protein sequence ID" value="EAK9316819.1"/>
    <property type="molecule type" value="Genomic_DNA"/>
</dbReference>
<evidence type="ECO:0000313" key="2">
    <source>
        <dbReference type="EMBL" id="EAK9316819.1"/>
    </source>
</evidence>
<accession>A0A5L6UG48</accession>
<evidence type="ECO:0000313" key="3">
    <source>
        <dbReference type="Proteomes" id="UP000410967"/>
    </source>
</evidence>
<proteinExistence type="predicted"/>
<keyword evidence="1" id="KW-1133">Transmembrane helix</keyword>
<name>A0A5L6UG48_LISMN</name>
<evidence type="ECO:0000256" key="1">
    <source>
        <dbReference type="SAM" id="Phobius"/>
    </source>
</evidence>
<dbReference type="AlphaFoldDB" id="A0A5L6UG48"/>
<sequence>SCQKDVFIFYYYIEGTFFLWLIIYNRLML</sequence>
<keyword evidence="1" id="KW-0472">Membrane</keyword>
<gene>
    <name evidence="2" type="ORF">FA835_06800</name>
</gene>
<dbReference type="Proteomes" id="UP000410967">
    <property type="component" value="Unassembled WGS sequence"/>
</dbReference>